<reference evidence="2 3" key="1">
    <citation type="journal article" date="2023" name="G3 (Bethesda)">
        <title>A high-quality reference genome for the fission yeast Schizosaccharomyces osmophilus.</title>
        <authorList>
            <person name="Jia G.S."/>
            <person name="Zhang W.C."/>
            <person name="Liang Y."/>
            <person name="Liu X.H."/>
            <person name="Rhind N."/>
            <person name="Pidoux A."/>
            <person name="Brysch-Herzberg M."/>
            <person name="Du L.L."/>
        </authorList>
    </citation>
    <scope>NUCLEOTIDE SEQUENCE [LARGE SCALE GENOMIC DNA]</scope>
    <source>
        <strain evidence="2 3">CBS 15793</strain>
    </source>
</reference>
<accession>A0AAF0AUA9</accession>
<gene>
    <name evidence="2" type="primary">mug130</name>
    <name evidence="2" type="ORF">SOMG_00201</name>
</gene>
<feature type="chain" id="PRO_5042132586" evidence="1">
    <location>
        <begin position="26"/>
        <end position="241"/>
    </location>
</feature>
<sequence length="241" mass="28273">MLLLQVFRSVSLLLYLLILPRRTLCGKGDFWRTKVEIEEGERANEENKYRLSAFWSLVTKMEDRSLTGLDGRYIVLDDDKLYLAPLSKTSEKMVFRFNLHHRGYLELKSGKRAYVPEKYGPLMYHPDHWTNGFSIDVQKENQVSSYTPFVLQYLSSPWFSVCKVNPGTWQVFVGRMDEWNNGLCYPMQLIMKREDTWLRFNFSHRKNPLDWTLVQEYTYWPDGLPGTGSESAKGNVFGAKL</sequence>
<dbReference type="KEGG" id="som:SOMG_00201"/>
<keyword evidence="3" id="KW-1185">Reference proteome</keyword>
<keyword evidence="1" id="KW-0732">Signal</keyword>
<dbReference type="AlphaFoldDB" id="A0AAF0AUA9"/>
<proteinExistence type="predicted"/>
<dbReference type="Proteomes" id="UP001212411">
    <property type="component" value="Chromosome 1"/>
</dbReference>
<name>A0AAF0AUA9_9SCHI</name>
<organism evidence="2 3">
    <name type="scientific">Schizosaccharomyces osmophilus</name>
    <dbReference type="NCBI Taxonomy" id="2545709"/>
    <lineage>
        <taxon>Eukaryota</taxon>
        <taxon>Fungi</taxon>
        <taxon>Dikarya</taxon>
        <taxon>Ascomycota</taxon>
        <taxon>Taphrinomycotina</taxon>
        <taxon>Schizosaccharomycetes</taxon>
        <taxon>Schizosaccharomycetales</taxon>
        <taxon>Schizosaccharomycetaceae</taxon>
        <taxon>Schizosaccharomyces</taxon>
    </lineage>
</organism>
<dbReference type="GeneID" id="80873686"/>
<evidence type="ECO:0000313" key="2">
    <source>
        <dbReference type="EMBL" id="WBW70775.1"/>
    </source>
</evidence>
<feature type="signal peptide" evidence="1">
    <location>
        <begin position="1"/>
        <end position="25"/>
    </location>
</feature>
<dbReference type="EMBL" id="CP115611">
    <property type="protein sequence ID" value="WBW70775.1"/>
    <property type="molecule type" value="Genomic_DNA"/>
</dbReference>
<dbReference type="RefSeq" id="XP_056035018.1">
    <property type="nucleotide sequence ID" value="XM_056178997.1"/>
</dbReference>
<evidence type="ECO:0000313" key="3">
    <source>
        <dbReference type="Proteomes" id="UP001212411"/>
    </source>
</evidence>
<protein>
    <submittedName>
        <fullName evidence="2">Schizosaccharomyces specific protein Mug130</fullName>
    </submittedName>
</protein>
<evidence type="ECO:0000256" key="1">
    <source>
        <dbReference type="SAM" id="SignalP"/>
    </source>
</evidence>